<evidence type="ECO:0000256" key="2">
    <source>
        <dbReference type="SAM" id="SignalP"/>
    </source>
</evidence>
<proteinExistence type="predicted"/>
<reference evidence="3" key="1">
    <citation type="submission" date="2021-07" db="EMBL/GenBank/DDBJ databases">
        <title>Complete genome sequences of four Thermus thermophilus strains isolated from Arima Hot Spring in Japan.</title>
        <authorList>
            <person name="Tomariguchi N."/>
            <person name="Ueno Y."/>
            <person name="Miyazaki K."/>
        </authorList>
    </citation>
    <scope>NUCLEOTIDE SEQUENCE</scope>
    <source>
        <strain evidence="3">AA1-1</strain>
        <plasmid evidence="3">pAA1-1b</plasmid>
    </source>
</reference>
<accession>A0AAD1KXD8</accession>
<keyword evidence="3" id="KW-0614">Plasmid</keyword>
<dbReference type="AlphaFoldDB" id="A0AAD1KXD8"/>
<feature type="compositionally biased region" description="Basic and acidic residues" evidence="1">
    <location>
        <begin position="25"/>
        <end position="52"/>
    </location>
</feature>
<evidence type="ECO:0000256" key="1">
    <source>
        <dbReference type="SAM" id="MobiDB-lite"/>
    </source>
</evidence>
<dbReference type="RefSeq" id="WP_143587177.1">
    <property type="nucleotide sequence ID" value="NZ_AP019793.1"/>
</dbReference>
<evidence type="ECO:0000313" key="3">
    <source>
        <dbReference type="EMBL" id="BCZ87991.1"/>
    </source>
</evidence>
<feature type="region of interest" description="Disordered" evidence="1">
    <location>
        <begin position="22"/>
        <end position="52"/>
    </location>
</feature>
<dbReference type="Proteomes" id="UP000825379">
    <property type="component" value="Plasmid pAA1-1b"/>
</dbReference>
<dbReference type="EMBL" id="AP024927">
    <property type="protein sequence ID" value="BCZ87991.1"/>
    <property type="molecule type" value="Genomic_DNA"/>
</dbReference>
<organism evidence="3 4">
    <name type="scientific">Thermus thermophilus</name>
    <dbReference type="NCBI Taxonomy" id="274"/>
    <lineage>
        <taxon>Bacteria</taxon>
        <taxon>Thermotogati</taxon>
        <taxon>Deinococcota</taxon>
        <taxon>Deinococci</taxon>
        <taxon>Thermales</taxon>
        <taxon>Thermaceae</taxon>
        <taxon>Thermus</taxon>
    </lineage>
</organism>
<sequence length="194" mass="22382">MWTRRKVIALFLLFPWAWAGEDEGEREKGKKEKDKKDKKEKEEKKGKKGKETQKEGRFPILYGQVEGVAEEGLWVAGRRVRPGGGLWRYFAPGMVVAVEGERVQVLEPQTWSYFQGPGAWLGKPEAWARVWWAEGRLWKSMKGAPGEALLVARSAGGRWLDVPPSFRLPPAPREGWWLLRSEEGEWRPWRLLAE</sequence>
<geneLocation type="plasmid" evidence="3 4">
    <name>pAA1-1b</name>
</geneLocation>
<keyword evidence="2" id="KW-0732">Signal</keyword>
<feature type="signal peptide" evidence="2">
    <location>
        <begin position="1"/>
        <end position="19"/>
    </location>
</feature>
<gene>
    <name evidence="3" type="ORF">TthAA11_21730</name>
</gene>
<evidence type="ECO:0000313" key="4">
    <source>
        <dbReference type="Proteomes" id="UP000825379"/>
    </source>
</evidence>
<feature type="chain" id="PRO_5041922645" evidence="2">
    <location>
        <begin position="20"/>
        <end position="194"/>
    </location>
</feature>
<protein>
    <submittedName>
        <fullName evidence="3">Uncharacterized protein</fullName>
    </submittedName>
</protein>
<dbReference type="GeneID" id="42590754"/>
<name>A0AAD1KXD8_THETH</name>